<protein>
    <submittedName>
        <fullName evidence="1">795_t:CDS:1</fullName>
    </submittedName>
</protein>
<accession>A0A9N9DIT4</accession>
<keyword evidence="2" id="KW-1185">Reference proteome</keyword>
<proteinExistence type="predicted"/>
<evidence type="ECO:0000313" key="1">
    <source>
        <dbReference type="EMBL" id="CAG8637241.1"/>
    </source>
</evidence>
<comment type="caution">
    <text evidence="1">The sequence shown here is derived from an EMBL/GenBank/DDBJ whole genome shotgun (WGS) entry which is preliminary data.</text>
</comment>
<dbReference type="AlphaFoldDB" id="A0A9N9DIT4"/>
<organism evidence="1 2">
    <name type="scientific">Paraglomus brasilianum</name>
    <dbReference type="NCBI Taxonomy" id="144538"/>
    <lineage>
        <taxon>Eukaryota</taxon>
        <taxon>Fungi</taxon>
        <taxon>Fungi incertae sedis</taxon>
        <taxon>Mucoromycota</taxon>
        <taxon>Glomeromycotina</taxon>
        <taxon>Glomeromycetes</taxon>
        <taxon>Paraglomerales</taxon>
        <taxon>Paraglomeraceae</taxon>
        <taxon>Paraglomus</taxon>
    </lineage>
</organism>
<dbReference type="OrthoDB" id="2439103at2759"/>
<dbReference type="Proteomes" id="UP000789739">
    <property type="component" value="Unassembled WGS sequence"/>
</dbReference>
<gene>
    <name evidence="1" type="ORF">PBRASI_LOCUS9578</name>
</gene>
<sequence>MSIKELLWKDPTASQVISDDSKLVKKLPGNLRKGFMNLSRKMNQEMCREFVLDFNKHEIEMKPAKLIRSNLERIERRY</sequence>
<name>A0A9N9DIT4_9GLOM</name>
<dbReference type="EMBL" id="CAJVPI010002164">
    <property type="protein sequence ID" value="CAG8637241.1"/>
    <property type="molecule type" value="Genomic_DNA"/>
</dbReference>
<reference evidence="1" key="1">
    <citation type="submission" date="2021-06" db="EMBL/GenBank/DDBJ databases">
        <authorList>
            <person name="Kallberg Y."/>
            <person name="Tangrot J."/>
            <person name="Rosling A."/>
        </authorList>
    </citation>
    <scope>NUCLEOTIDE SEQUENCE</scope>
    <source>
        <strain evidence="1">BR232B</strain>
    </source>
</reference>
<evidence type="ECO:0000313" key="2">
    <source>
        <dbReference type="Proteomes" id="UP000789739"/>
    </source>
</evidence>